<dbReference type="InterPro" id="IPR029033">
    <property type="entry name" value="His_PPase_superfam"/>
</dbReference>
<proteinExistence type="predicted"/>
<dbReference type="GO" id="GO:0003993">
    <property type="term" value="F:acid phosphatase activity"/>
    <property type="evidence" value="ECO:0007669"/>
    <property type="project" value="TreeGrafter"/>
</dbReference>
<dbReference type="InterPro" id="IPR016274">
    <property type="entry name" value="Histidine_acid_Pase_euk"/>
</dbReference>
<keyword evidence="1" id="KW-0378">Hydrolase</keyword>
<feature type="active site" description="Nucleophile" evidence="3">
    <location>
        <position position="64"/>
    </location>
</feature>
<dbReference type="PROSITE" id="PS00778">
    <property type="entry name" value="HIS_ACID_PHOSPHAT_2"/>
    <property type="match status" value="1"/>
</dbReference>
<keyword evidence="7" id="KW-1185">Reference proteome</keyword>
<dbReference type="EMBL" id="MU150256">
    <property type="protein sequence ID" value="KAF9464155.1"/>
    <property type="molecule type" value="Genomic_DNA"/>
</dbReference>
<evidence type="ECO:0000256" key="5">
    <source>
        <dbReference type="SAM" id="SignalP"/>
    </source>
</evidence>
<feature type="signal peptide" evidence="5">
    <location>
        <begin position="1"/>
        <end position="21"/>
    </location>
</feature>
<accession>A0A9P6CJB2</accession>
<feature type="chain" id="PRO_5040214922" evidence="5">
    <location>
        <begin position="22"/>
        <end position="496"/>
    </location>
</feature>
<protein>
    <submittedName>
        <fullName evidence="6">Phosphoglycerate mutase-like protein</fullName>
    </submittedName>
</protein>
<dbReference type="InterPro" id="IPR000560">
    <property type="entry name" value="His_Pase_clade-2"/>
</dbReference>
<dbReference type="PANTHER" id="PTHR20963">
    <property type="entry name" value="MULTIPLE INOSITOL POLYPHOSPHATE PHOSPHATASE-RELATED"/>
    <property type="match status" value="1"/>
</dbReference>
<evidence type="ECO:0000256" key="2">
    <source>
        <dbReference type="ARBA" id="ARBA00023180"/>
    </source>
</evidence>
<evidence type="ECO:0000256" key="4">
    <source>
        <dbReference type="PIRSR" id="PIRSR000894-2"/>
    </source>
</evidence>
<dbReference type="SUPFAM" id="SSF53254">
    <property type="entry name" value="Phosphoglycerate mutase-like"/>
    <property type="match status" value="1"/>
</dbReference>
<evidence type="ECO:0000313" key="7">
    <source>
        <dbReference type="Proteomes" id="UP000807353"/>
    </source>
</evidence>
<dbReference type="InterPro" id="IPR033379">
    <property type="entry name" value="Acid_Pase_AS"/>
</dbReference>
<evidence type="ECO:0000256" key="3">
    <source>
        <dbReference type="PIRSR" id="PIRSR000894-1"/>
    </source>
</evidence>
<name>A0A9P6CJB2_9AGAR</name>
<feature type="disulfide bond" evidence="4">
    <location>
        <begin position="53"/>
        <end position="387"/>
    </location>
</feature>
<dbReference type="OrthoDB" id="6509975at2759"/>
<keyword evidence="4" id="KW-1015">Disulfide bond</keyword>
<feature type="active site" description="Proton donor" evidence="3">
    <location>
        <position position="336"/>
    </location>
</feature>
<dbReference type="CDD" id="cd07061">
    <property type="entry name" value="HP_HAP_like"/>
    <property type="match status" value="1"/>
</dbReference>
<dbReference type="PROSITE" id="PS00616">
    <property type="entry name" value="HIS_ACID_PHOSPHAT_1"/>
    <property type="match status" value="1"/>
</dbReference>
<gene>
    <name evidence="6" type="ORF">BDZ94DRAFT_1162592</name>
</gene>
<dbReference type="PIRSF" id="PIRSF000894">
    <property type="entry name" value="Acid_phosphatase"/>
    <property type="match status" value="1"/>
</dbReference>
<evidence type="ECO:0000313" key="6">
    <source>
        <dbReference type="EMBL" id="KAF9464155.1"/>
    </source>
</evidence>
<dbReference type="AlphaFoldDB" id="A0A9P6CJB2"/>
<reference evidence="6" key="1">
    <citation type="submission" date="2020-11" db="EMBL/GenBank/DDBJ databases">
        <authorList>
            <consortium name="DOE Joint Genome Institute"/>
            <person name="Ahrendt S."/>
            <person name="Riley R."/>
            <person name="Andreopoulos W."/>
            <person name="Labutti K."/>
            <person name="Pangilinan J."/>
            <person name="Ruiz-Duenas F.J."/>
            <person name="Barrasa J.M."/>
            <person name="Sanchez-Garcia M."/>
            <person name="Camarero S."/>
            <person name="Miyauchi S."/>
            <person name="Serrano A."/>
            <person name="Linde D."/>
            <person name="Babiker R."/>
            <person name="Drula E."/>
            <person name="Ayuso-Fernandez I."/>
            <person name="Pacheco R."/>
            <person name="Padilla G."/>
            <person name="Ferreira P."/>
            <person name="Barriuso J."/>
            <person name="Kellner H."/>
            <person name="Castanera R."/>
            <person name="Alfaro M."/>
            <person name="Ramirez L."/>
            <person name="Pisabarro A.G."/>
            <person name="Kuo A."/>
            <person name="Tritt A."/>
            <person name="Lipzen A."/>
            <person name="He G."/>
            <person name="Yan M."/>
            <person name="Ng V."/>
            <person name="Cullen D."/>
            <person name="Martin F."/>
            <person name="Rosso M.-N."/>
            <person name="Henrissat B."/>
            <person name="Hibbett D."/>
            <person name="Martinez A.T."/>
            <person name="Grigoriev I.V."/>
        </authorList>
    </citation>
    <scope>NUCLEOTIDE SEQUENCE</scope>
    <source>
        <strain evidence="6">CBS 247.69</strain>
    </source>
</reference>
<dbReference type="Gene3D" id="3.40.50.1240">
    <property type="entry name" value="Phosphoglycerate mutase-like"/>
    <property type="match status" value="1"/>
</dbReference>
<dbReference type="PANTHER" id="PTHR20963:SF18">
    <property type="entry name" value="ACID PHOSPHATASE PHO11-RELATED"/>
    <property type="match status" value="1"/>
</dbReference>
<organism evidence="6 7">
    <name type="scientific">Collybia nuda</name>
    <dbReference type="NCBI Taxonomy" id="64659"/>
    <lineage>
        <taxon>Eukaryota</taxon>
        <taxon>Fungi</taxon>
        <taxon>Dikarya</taxon>
        <taxon>Basidiomycota</taxon>
        <taxon>Agaricomycotina</taxon>
        <taxon>Agaricomycetes</taxon>
        <taxon>Agaricomycetidae</taxon>
        <taxon>Agaricales</taxon>
        <taxon>Tricholomatineae</taxon>
        <taxon>Clitocybaceae</taxon>
        <taxon>Collybia</taxon>
    </lineage>
</organism>
<dbReference type="Pfam" id="PF00328">
    <property type="entry name" value="His_Phos_2"/>
    <property type="match status" value="1"/>
</dbReference>
<keyword evidence="2" id="KW-0325">Glycoprotein</keyword>
<dbReference type="GO" id="GO:0009277">
    <property type="term" value="C:fungal-type cell wall"/>
    <property type="evidence" value="ECO:0007669"/>
    <property type="project" value="TreeGrafter"/>
</dbReference>
<sequence>MFPASFKWLFVSSFVVRVVSQTPFDPLQHSGPASPYFDAPSREGISSNTPSGCTVDQAAYILRHGSRYPEPGSFQGWQTLFTKFQNATYTARGPLRFIPSWTPPIDDEPHQPLFLSSTGAKEAFELGVELRNLYGFTKGGDNFTVWAAAQQRVFDTASYFLRGYLSQGNYLNNPQLNRGSIISLPDSVNDTFANSLTPSSSCPTYNAGNTGSITSDLFRSTYQDGIARRLNKFLVGLTLTASDIGIMQDLCGFSAEINGDTRFCDIFEEEEWLDYEYAHDLNYYYGSGPGNPLSATTGFPWVQEIARLFVGGPNISQVDKSGNLIPPPLIMGFTHDNNLPPVLSALGLWNTSATSPLSLTTPNSRRSFRSSYVVAFRGYIALEKLTCERELLSDEPAVHTSNVLGSLGSGNDHNETQLGSFVRVRVDKAPVTIPGCNSGPGSSCPIDDFMTHLERRGVIAGDFVERCGLQGVKDATSLVTFLTTQPPPNSIQLVGI</sequence>
<evidence type="ECO:0000256" key="1">
    <source>
        <dbReference type="ARBA" id="ARBA00022801"/>
    </source>
</evidence>
<keyword evidence="5" id="KW-0732">Signal</keyword>
<comment type="caution">
    <text evidence="6">The sequence shown here is derived from an EMBL/GenBank/DDBJ whole genome shotgun (WGS) entry which is preliminary data.</text>
</comment>
<dbReference type="Proteomes" id="UP000807353">
    <property type="component" value="Unassembled WGS sequence"/>
</dbReference>
<feature type="disulfide bond" evidence="4">
    <location>
        <begin position="251"/>
        <end position="264"/>
    </location>
</feature>